<comment type="caution">
    <text evidence="2">The sequence shown here is derived from an EMBL/GenBank/DDBJ whole genome shotgun (WGS) entry which is preliminary data.</text>
</comment>
<keyword evidence="3" id="KW-1185">Reference proteome</keyword>
<organism evidence="2 3">
    <name type="scientific">Winogradskya humida</name>
    <dbReference type="NCBI Taxonomy" id="113566"/>
    <lineage>
        <taxon>Bacteria</taxon>
        <taxon>Bacillati</taxon>
        <taxon>Actinomycetota</taxon>
        <taxon>Actinomycetes</taxon>
        <taxon>Micromonosporales</taxon>
        <taxon>Micromonosporaceae</taxon>
        <taxon>Winogradskya</taxon>
    </lineage>
</organism>
<proteinExistence type="predicted"/>
<feature type="region of interest" description="Disordered" evidence="1">
    <location>
        <begin position="60"/>
        <end position="88"/>
    </location>
</feature>
<accession>A0ABQ3ZQP4</accession>
<evidence type="ECO:0000256" key="1">
    <source>
        <dbReference type="SAM" id="MobiDB-lite"/>
    </source>
</evidence>
<evidence type="ECO:0000313" key="2">
    <source>
        <dbReference type="EMBL" id="GIE20899.1"/>
    </source>
</evidence>
<evidence type="ECO:0000313" key="3">
    <source>
        <dbReference type="Proteomes" id="UP000603200"/>
    </source>
</evidence>
<dbReference type="Proteomes" id="UP000603200">
    <property type="component" value="Unassembled WGS sequence"/>
</dbReference>
<sequence>MIAEVGVRHRRADVHAVLGGDDRGVGEAGSGGEVAPVLVHVLGGYAELGRDALPAVPVGFGDRDDPGVTRGDGVPGVCLTPETGPGES</sequence>
<reference evidence="2 3" key="1">
    <citation type="submission" date="2021-01" db="EMBL/GenBank/DDBJ databases">
        <title>Whole genome shotgun sequence of Actinoplanes humidus NBRC 14915.</title>
        <authorList>
            <person name="Komaki H."/>
            <person name="Tamura T."/>
        </authorList>
    </citation>
    <scope>NUCLEOTIDE SEQUENCE [LARGE SCALE GENOMIC DNA]</scope>
    <source>
        <strain evidence="2 3">NBRC 14915</strain>
    </source>
</reference>
<dbReference type="EMBL" id="BOMN01000048">
    <property type="protein sequence ID" value="GIE20899.1"/>
    <property type="molecule type" value="Genomic_DNA"/>
</dbReference>
<protein>
    <submittedName>
        <fullName evidence="2">Uncharacterized protein</fullName>
    </submittedName>
</protein>
<gene>
    <name evidence="2" type="ORF">Ahu01nite_040010</name>
</gene>
<name>A0ABQ3ZQP4_9ACTN</name>